<dbReference type="Pfam" id="PF14478">
    <property type="entry name" value="DUF4430"/>
    <property type="match status" value="1"/>
</dbReference>
<dbReference type="InterPro" id="IPR027954">
    <property type="entry name" value="Transcobalamin-like_C"/>
</dbReference>
<feature type="signal peptide" evidence="3">
    <location>
        <begin position="1"/>
        <end position="29"/>
    </location>
</feature>
<sequence length="910" mass="101458">MIKKYNPRILFIWVLLLCFIISSSLSSTAFCYAQTGDKSAETTQTKTDKGGYHLPDAVSGYWLAPGQFSGGNFDKTLSYLGPLSLLGSCTGTQYQGKIGESWQNGASLGNFGGYVTYHFDDAIDNSDKNPYGIDFIVYGNSSAYNNDGRNSMAFAEPAQVWVSQDGEKWYAIAGSDHYKDSTIWDYEMTYYNTGKNISNYTNNQGVTSPKPVSTVTSSPYTTSPAVQNNQKNTVKGIFLDYDDSKVGSWAFGYGDTHINIFTDKFDVVQSNPYRENQYKDPQGDPIDISWAVDENGLPVKLDKISYVKVQNAVFKDAGSLGEKSPEINAVIGTKSDKEVIHKTKAPKAITVNDSKILLQEDKNVYDVDMSSKMRIAVETDSRTNVYINENYTSAVNFTSLPKKGIIRVILQEGNCEPQIYYLVDKNIKEKLAKEPKVATVSKNNENEELQPDIKVFMDLEKFSLGQGFILEPYEITVPKGSSAADALLKVLEKKSIPYKNTGSIKSQFYVSAIGDTESNINIPDYIKQAVGNSLTSRNDKNYLGEFDYSKWSGWMYCVNNTFPSKGSSDYELSDGDVVRWQFSLYGYGSDIGAGDEKWGQKNLKELGNKDALIQKIAAINNLSCRQAVLALSDNKSKYDQAVEVLKKIDSSQSEIDNAVKALESVGTEKQIRDNLTLSVQKSEAGDKVIYSTHAKIGGTEVSDFIYPMTMNIPFSGKSTKDTMLCDIGNNLYITNPEKKPVVFGKWNDQGNAFTIMDNKTSNYVFATSKSSFSDTGKSSQQRYINWLLQRNVIKENKEQKYYPDKFITRAEFVQMLANLSGETFFQQTGEPWYYQAEKWAVHEGIITLDKNEFHPGAFVSGKEMKVMLDNYMLNIEKQKNKTASGVISVKGNVTRGQAAEAVARTIENSL</sequence>
<dbReference type="AlphaFoldDB" id="A0A6P1MFH3"/>
<evidence type="ECO:0000313" key="5">
    <source>
        <dbReference type="EMBL" id="QHI71334.1"/>
    </source>
</evidence>
<evidence type="ECO:0000256" key="3">
    <source>
        <dbReference type="SAM" id="SignalP"/>
    </source>
</evidence>
<accession>A0A6P1MFH3</accession>
<dbReference type="Gene3D" id="2.170.130.30">
    <property type="match status" value="1"/>
</dbReference>
<dbReference type="Pfam" id="PF00395">
    <property type="entry name" value="SLH"/>
    <property type="match status" value="1"/>
</dbReference>
<name>A0A6P1MFH3_9FIRM</name>
<feature type="compositionally biased region" description="Low complexity" evidence="2">
    <location>
        <begin position="206"/>
        <end position="226"/>
    </location>
</feature>
<dbReference type="InterPro" id="IPR001119">
    <property type="entry name" value="SLH_dom"/>
</dbReference>
<gene>
    <name evidence="5" type="ORF">Ami3637_02015</name>
</gene>
<evidence type="ECO:0000259" key="4">
    <source>
        <dbReference type="PROSITE" id="PS51272"/>
    </source>
</evidence>
<feature type="region of interest" description="Disordered" evidence="2">
    <location>
        <begin position="202"/>
        <end position="227"/>
    </location>
</feature>
<keyword evidence="3" id="KW-0732">Signal</keyword>
<keyword evidence="6" id="KW-1185">Reference proteome</keyword>
<reference evidence="5 6" key="1">
    <citation type="submission" date="2020-01" db="EMBL/GenBank/DDBJ databases">
        <title>Genomic analysis of Aminipila sp. CBA3637.</title>
        <authorList>
            <person name="Kim Y.B."/>
            <person name="Roh S.W."/>
        </authorList>
    </citation>
    <scope>NUCLEOTIDE SEQUENCE [LARGE SCALE GENOMIC DNA]</scope>
    <source>
        <strain evidence="5 6">CBA3637</strain>
    </source>
</reference>
<evidence type="ECO:0000313" key="6">
    <source>
        <dbReference type="Proteomes" id="UP000463883"/>
    </source>
</evidence>
<feature type="domain" description="SLH" evidence="4">
    <location>
        <begin position="767"/>
        <end position="830"/>
    </location>
</feature>
<dbReference type="Proteomes" id="UP000463883">
    <property type="component" value="Chromosome"/>
</dbReference>
<dbReference type="RefSeq" id="WP_162361109.1">
    <property type="nucleotide sequence ID" value="NZ_CP047591.1"/>
</dbReference>
<organism evidence="5 6">
    <name type="scientific">Aminipila terrae</name>
    <dbReference type="NCBI Taxonomy" id="2697030"/>
    <lineage>
        <taxon>Bacteria</taxon>
        <taxon>Bacillati</taxon>
        <taxon>Bacillota</taxon>
        <taxon>Clostridia</taxon>
        <taxon>Peptostreptococcales</taxon>
        <taxon>Anaerovoracaceae</taxon>
        <taxon>Aminipila</taxon>
    </lineage>
</organism>
<evidence type="ECO:0000256" key="1">
    <source>
        <dbReference type="ARBA" id="ARBA00022737"/>
    </source>
</evidence>
<protein>
    <submittedName>
        <fullName evidence="5">DUF4430 domain-containing protein</fullName>
    </submittedName>
</protein>
<keyword evidence="1" id="KW-0677">Repeat</keyword>
<feature type="chain" id="PRO_5039421514" evidence="3">
    <location>
        <begin position="30"/>
        <end position="910"/>
    </location>
</feature>
<evidence type="ECO:0000256" key="2">
    <source>
        <dbReference type="SAM" id="MobiDB-lite"/>
    </source>
</evidence>
<dbReference type="EMBL" id="CP047591">
    <property type="protein sequence ID" value="QHI71334.1"/>
    <property type="molecule type" value="Genomic_DNA"/>
</dbReference>
<dbReference type="PROSITE" id="PS51272">
    <property type="entry name" value="SLH"/>
    <property type="match status" value="1"/>
</dbReference>
<proteinExistence type="predicted"/>
<dbReference type="KEGG" id="amic:Ami3637_02015"/>